<keyword evidence="3" id="KW-1185">Reference proteome</keyword>
<dbReference type="InterPro" id="IPR027417">
    <property type="entry name" value="P-loop_NTPase"/>
</dbReference>
<dbReference type="RefSeq" id="WP_326563417.1">
    <property type="nucleotide sequence ID" value="NZ_CP109071.1"/>
</dbReference>
<evidence type="ECO:0000313" key="3">
    <source>
        <dbReference type="Proteomes" id="UP001334804"/>
    </source>
</evidence>
<dbReference type="Proteomes" id="UP001334804">
    <property type="component" value="Chromosome"/>
</dbReference>
<name>A0ABZ1E6M0_9ACTN</name>
<reference evidence="2 3" key="1">
    <citation type="submission" date="2022-10" db="EMBL/GenBank/DDBJ databases">
        <title>The complete genomes of actinobacterial strains from the NBC collection.</title>
        <authorList>
            <person name="Joergensen T.S."/>
            <person name="Alvarez Arevalo M."/>
            <person name="Sterndorff E.B."/>
            <person name="Faurdal D."/>
            <person name="Vuksanovic O."/>
            <person name="Mourched A.-S."/>
            <person name="Charusanti P."/>
            <person name="Shaw S."/>
            <person name="Blin K."/>
            <person name="Weber T."/>
        </authorList>
    </citation>
    <scope>NUCLEOTIDE SEQUENCE [LARGE SCALE GENOMIC DNA]</scope>
    <source>
        <strain evidence="2 3">NBC 01809</strain>
    </source>
</reference>
<proteinExistence type="predicted"/>
<protein>
    <submittedName>
        <fullName evidence="2">NB-ARC domain-containing protein</fullName>
    </submittedName>
</protein>
<dbReference type="SUPFAM" id="SSF52540">
    <property type="entry name" value="P-loop containing nucleoside triphosphate hydrolases"/>
    <property type="match status" value="1"/>
</dbReference>
<dbReference type="EMBL" id="CP109071">
    <property type="protein sequence ID" value="WSA30427.1"/>
    <property type="molecule type" value="Genomic_DNA"/>
</dbReference>
<dbReference type="PANTHER" id="PTHR35205:SF1">
    <property type="entry name" value="ZU5 DOMAIN-CONTAINING PROTEIN"/>
    <property type="match status" value="1"/>
</dbReference>
<feature type="domain" description="NB-ARC" evidence="1">
    <location>
        <begin position="275"/>
        <end position="417"/>
    </location>
</feature>
<evidence type="ECO:0000259" key="1">
    <source>
        <dbReference type="Pfam" id="PF00931"/>
    </source>
</evidence>
<evidence type="ECO:0000313" key="2">
    <source>
        <dbReference type="EMBL" id="WSA30427.1"/>
    </source>
</evidence>
<accession>A0ABZ1E6M0</accession>
<dbReference type="InterPro" id="IPR002182">
    <property type="entry name" value="NB-ARC"/>
</dbReference>
<sequence length="991" mass="109303">MVVDGGRIAARGFQYQYLRTLEALLDWIDNRSVASIRVEGPPPSGVEGVDAVDFDVIDAQERCVVAAQVKSKQYGAQIGVSQIVETLLRLVQAQDASEYHLLTNGTPSPSASRLIELLLEERPPAEIAEMVLRSLENAPARREQFKALGAVAHARLSRCKVIVDRRDDAEIREEIRERLRSYRNRSSKGLGERSAGLLSGYIISEILRLAADSNDSTFSLNDFRNLVLVDGDLLARAFGVNDWGVLVGSMPPIPDVDRTQVLQSVVTCFRFGSGREAQWAALTGPSGIGKSSLAAAYVAGRADAYDAIFWVDAETDFTVASSFKTILSFVAPKRSRERNEISARQLLSVVHTELSRLAGRWLMVFDNVSEFRAIEPWVPRLGQGHVLITSLDSASRYGNAAVISVGPLNRDESHQLIVRRLGISEHQRQAYREKLETFAEDLADWPLALELACGYLKGCDIDISESEVYLRSIRSYSLDDADSVPIGYPRTLVAAISLCVDQLRRRHAVAPNDYRPYLAYGLLAFSSFLASRQIPAHLLAAAVLADPGPEEGPGPRILDPDEFSIPEVLRELRKLSLAYTDDRLPPSGPEPIPDANWTLSVNTIVQEVMRSYTETAPETPMALNRLANHVERWLIGAVELNALDRVSILFSHADVLAGHLRRLEVGGDRLALFYGNLAGAYRLRGEHERAEEYLRAELALAGEAQEGRLLEMQAKFMLVDIKIQTPTANSISEGEAKSYLGELLLYCKEISHQFPDAAAQLANDAHSLLANNKSRVSQWSGVRELQAKFGSLLEGLGPTPLVEARRSIDRANIELSRGDAAKAEGLVRSALDSRMLTSGAELQATRLLVESLVHQHKWDEATEHHLSFRRMFGSAVMHHNIVQEYAKNVGFACAMIAFGEGPEGPKRLLRDILEWPAVEGVAASPKWGSELAILKSVDALLAENWGGCQQHLNCVDGEALQYGEAEKAFVWSMLWRMVVLALVRAKTSSVD</sequence>
<organism evidence="2 3">
    <name type="scientific">Micromonospora peucetia</name>
    <dbReference type="NCBI Taxonomy" id="47871"/>
    <lineage>
        <taxon>Bacteria</taxon>
        <taxon>Bacillati</taxon>
        <taxon>Actinomycetota</taxon>
        <taxon>Actinomycetes</taxon>
        <taxon>Micromonosporales</taxon>
        <taxon>Micromonosporaceae</taxon>
        <taxon>Micromonospora</taxon>
    </lineage>
</organism>
<dbReference type="Pfam" id="PF00931">
    <property type="entry name" value="NB-ARC"/>
    <property type="match status" value="1"/>
</dbReference>
<dbReference type="PANTHER" id="PTHR35205">
    <property type="entry name" value="NB-ARC AND TPR DOMAIN PROTEIN"/>
    <property type="match status" value="1"/>
</dbReference>
<gene>
    <name evidence="2" type="ORF">OIE14_19755</name>
</gene>
<dbReference type="Gene3D" id="3.40.50.300">
    <property type="entry name" value="P-loop containing nucleotide triphosphate hydrolases"/>
    <property type="match status" value="1"/>
</dbReference>